<dbReference type="InterPro" id="IPR052345">
    <property type="entry name" value="Rad_response_metalloprotease"/>
</dbReference>
<dbReference type="AlphaFoldDB" id="A0A2R4VQI2"/>
<keyword evidence="2" id="KW-0614">Plasmid</keyword>
<evidence type="ECO:0000313" key="3">
    <source>
        <dbReference type="Proteomes" id="UP000077405"/>
    </source>
</evidence>
<dbReference type="RefSeq" id="WP_108546987.1">
    <property type="nucleotide sequence ID" value="NZ_CP028902.1"/>
</dbReference>
<dbReference type="OrthoDB" id="9794834at2"/>
<geneLocation type="plasmid" evidence="2 3">
    <name>pYZ1</name>
</geneLocation>
<dbReference type="PANTHER" id="PTHR43236:SF2">
    <property type="entry name" value="BLL0069 PROTEIN"/>
    <property type="match status" value="1"/>
</dbReference>
<feature type="domain" description="IrrE N-terminal-like" evidence="1">
    <location>
        <begin position="27"/>
        <end position="150"/>
    </location>
</feature>
<reference evidence="2 3" key="1">
    <citation type="submission" date="2018-04" db="EMBL/GenBank/DDBJ databases">
        <title>Complete genome sequence of the nitrogen-fixing bacterium Azospirillum humicireducens type strain SgZ-5.</title>
        <authorList>
            <person name="Yu Z."/>
        </authorList>
    </citation>
    <scope>NUCLEOTIDE SEQUENCE [LARGE SCALE GENOMIC DNA]</scope>
    <source>
        <strain evidence="2 3">SgZ-5</strain>
        <plasmid evidence="2 3">pYZ1</plasmid>
    </source>
</reference>
<dbReference type="Proteomes" id="UP000077405">
    <property type="component" value="Plasmid pYZ1"/>
</dbReference>
<sequence length="154" mass="17431">MMLSPDMMAVLKKHQKSYPVKVGTLARDLGIEVKETDLPDNVSGTLTREDTDKWVIRVNRRHSKTRQRFTVAHEVAHFLLHRNQIGNGLTDDTFYRSDLSDTREREANRLAADILMPWPLVRLATEGGVHSVEELAEAFDVSSAAMHIRLGLPT</sequence>
<keyword evidence="3" id="KW-1185">Reference proteome</keyword>
<dbReference type="KEGG" id="ahu:A6A40_16595"/>
<dbReference type="EMBL" id="CP028902">
    <property type="protein sequence ID" value="AWB06681.1"/>
    <property type="molecule type" value="Genomic_DNA"/>
</dbReference>
<dbReference type="PANTHER" id="PTHR43236">
    <property type="entry name" value="ANTITOXIN HIGA1"/>
    <property type="match status" value="1"/>
</dbReference>
<dbReference type="InterPro" id="IPR010359">
    <property type="entry name" value="IrrE_HExxH"/>
</dbReference>
<dbReference type="Pfam" id="PF06114">
    <property type="entry name" value="Peptidase_M78"/>
    <property type="match status" value="1"/>
</dbReference>
<organism evidence="2 3">
    <name type="scientific">Azospirillum humicireducens</name>
    <dbReference type="NCBI Taxonomy" id="1226968"/>
    <lineage>
        <taxon>Bacteria</taxon>
        <taxon>Pseudomonadati</taxon>
        <taxon>Pseudomonadota</taxon>
        <taxon>Alphaproteobacteria</taxon>
        <taxon>Rhodospirillales</taxon>
        <taxon>Azospirillaceae</taxon>
        <taxon>Azospirillum</taxon>
    </lineage>
</organism>
<proteinExistence type="predicted"/>
<accession>A0A2R4VQI2</accession>
<evidence type="ECO:0000313" key="2">
    <source>
        <dbReference type="EMBL" id="AWB06681.1"/>
    </source>
</evidence>
<name>A0A2R4VQI2_9PROT</name>
<protein>
    <submittedName>
        <fullName evidence="2">ImmA/IrrE family metallo-endopeptidase</fullName>
    </submittedName>
</protein>
<gene>
    <name evidence="2" type="ORF">A6A40_16595</name>
</gene>
<evidence type="ECO:0000259" key="1">
    <source>
        <dbReference type="Pfam" id="PF06114"/>
    </source>
</evidence>
<dbReference type="Gene3D" id="1.10.10.2910">
    <property type="match status" value="1"/>
</dbReference>